<keyword evidence="3" id="KW-1185">Reference proteome</keyword>
<dbReference type="EMBL" id="JBFXLT010000156">
    <property type="protein sequence ID" value="KAL2802955.1"/>
    <property type="molecule type" value="Genomic_DNA"/>
</dbReference>
<accession>A0ABR4GV59</accession>
<proteinExistence type="predicted"/>
<reference evidence="2 3" key="1">
    <citation type="submission" date="2024-07" db="EMBL/GenBank/DDBJ databases">
        <title>Section-level genome sequencing and comparative genomics of Aspergillus sections Usti and Cavernicolus.</title>
        <authorList>
            <consortium name="Lawrence Berkeley National Laboratory"/>
            <person name="Nybo J.L."/>
            <person name="Vesth T.C."/>
            <person name="Theobald S."/>
            <person name="Frisvad J.C."/>
            <person name="Larsen T.O."/>
            <person name="Kjaerboelling I."/>
            <person name="Rothschild-Mancinelli K."/>
            <person name="Lyhne E.K."/>
            <person name="Kogle M.E."/>
            <person name="Barry K."/>
            <person name="Clum A."/>
            <person name="Na H."/>
            <person name="Ledsgaard L."/>
            <person name="Lin J."/>
            <person name="Lipzen A."/>
            <person name="Kuo A."/>
            <person name="Riley R."/>
            <person name="Mondo S."/>
            <person name="Labutti K."/>
            <person name="Haridas S."/>
            <person name="Pangalinan J."/>
            <person name="Salamov A.A."/>
            <person name="Simmons B.A."/>
            <person name="Magnuson J.K."/>
            <person name="Chen J."/>
            <person name="Drula E."/>
            <person name="Henrissat B."/>
            <person name="Wiebenga A."/>
            <person name="Lubbers R.J."/>
            <person name="Gomes A.C."/>
            <person name="Makela M.R."/>
            <person name="Stajich J."/>
            <person name="Grigoriev I.V."/>
            <person name="Mortensen U.H."/>
            <person name="De Vries R.P."/>
            <person name="Baker S.E."/>
            <person name="Andersen M.R."/>
        </authorList>
    </citation>
    <scope>NUCLEOTIDE SEQUENCE [LARGE SCALE GENOMIC DNA]</scope>
    <source>
        <strain evidence="2 3">CBS 588.65</strain>
    </source>
</reference>
<dbReference type="Proteomes" id="UP001610334">
    <property type="component" value="Unassembled WGS sequence"/>
</dbReference>
<feature type="region of interest" description="Disordered" evidence="1">
    <location>
        <begin position="1"/>
        <end position="26"/>
    </location>
</feature>
<evidence type="ECO:0000313" key="3">
    <source>
        <dbReference type="Proteomes" id="UP001610334"/>
    </source>
</evidence>
<evidence type="ECO:0000313" key="2">
    <source>
        <dbReference type="EMBL" id="KAL2802955.1"/>
    </source>
</evidence>
<comment type="caution">
    <text evidence="2">The sequence shown here is derived from an EMBL/GenBank/DDBJ whole genome shotgun (WGS) entry which is preliminary data.</text>
</comment>
<sequence length="141" mass="16237">MAPSSWKEKRKAGGYDPKRRAKAERERFRRGKIASFKRLNALYLDGIEAGRDRHIFAIIYNKAKKGGYLRYTTFNTNPDKDWIKSIQDLTLAETDEWTPQDFEIEHGGKAHEDEEVIPSETRRITIAKPPVLNLPPTPKIG</sequence>
<organism evidence="2 3">
    <name type="scientific">Aspergillus granulosus</name>
    <dbReference type="NCBI Taxonomy" id="176169"/>
    <lineage>
        <taxon>Eukaryota</taxon>
        <taxon>Fungi</taxon>
        <taxon>Dikarya</taxon>
        <taxon>Ascomycota</taxon>
        <taxon>Pezizomycotina</taxon>
        <taxon>Eurotiomycetes</taxon>
        <taxon>Eurotiomycetidae</taxon>
        <taxon>Eurotiales</taxon>
        <taxon>Aspergillaceae</taxon>
        <taxon>Aspergillus</taxon>
        <taxon>Aspergillus subgen. Nidulantes</taxon>
    </lineage>
</organism>
<name>A0ABR4GV59_9EURO</name>
<feature type="compositionally biased region" description="Basic and acidic residues" evidence="1">
    <location>
        <begin position="11"/>
        <end position="26"/>
    </location>
</feature>
<evidence type="ECO:0000256" key="1">
    <source>
        <dbReference type="SAM" id="MobiDB-lite"/>
    </source>
</evidence>
<gene>
    <name evidence="2" type="ORF">BJX63DRAFT_90101</name>
</gene>
<protein>
    <submittedName>
        <fullName evidence="2">Uncharacterized protein</fullName>
    </submittedName>
</protein>